<name>A0A0W8G5Y8_9ZZZZ</name>
<evidence type="ECO:0000259" key="2">
    <source>
        <dbReference type="PROSITE" id="PS50110"/>
    </source>
</evidence>
<dbReference type="InterPro" id="IPR050595">
    <property type="entry name" value="Bact_response_regulator"/>
</dbReference>
<keyword evidence="1" id="KW-0597">Phosphoprotein</keyword>
<feature type="domain" description="Response regulatory" evidence="2">
    <location>
        <begin position="3"/>
        <end position="118"/>
    </location>
</feature>
<organism evidence="3">
    <name type="scientific">hydrocarbon metagenome</name>
    <dbReference type="NCBI Taxonomy" id="938273"/>
    <lineage>
        <taxon>unclassified sequences</taxon>
        <taxon>metagenomes</taxon>
        <taxon>ecological metagenomes</taxon>
    </lineage>
</organism>
<proteinExistence type="predicted"/>
<dbReference type="SMART" id="SM00448">
    <property type="entry name" value="REC"/>
    <property type="match status" value="1"/>
</dbReference>
<reference evidence="3" key="1">
    <citation type="journal article" date="2015" name="Proc. Natl. Acad. Sci. U.S.A.">
        <title>Networks of energetic and metabolic interactions define dynamics in microbial communities.</title>
        <authorList>
            <person name="Embree M."/>
            <person name="Liu J.K."/>
            <person name="Al-Bassam M.M."/>
            <person name="Zengler K."/>
        </authorList>
    </citation>
    <scope>NUCLEOTIDE SEQUENCE</scope>
</reference>
<evidence type="ECO:0000256" key="1">
    <source>
        <dbReference type="ARBA" id="ARBA00022553"/>
    </source>
</evidence>
<accession>A0A0W8G5Y8</accession>
<dbReference type="Gene3D" id="3.40.50.2300">
    <property type="match status" value="1"/>
</dbReference>
<comment type="caution">
    <text evidence="3">The sequence shown here is derived from an EMBL/GenBank/DDBJ whole genome shotgun (WGS) entry which is preliminary data.</text>
</comment>
<dbReference type="AlphaFoldDB" id="A0A0W8G5Y8"/>
<dbReference type="PANTHER" id="PTHR44591">
    <property type="entry name" value="STRESS RESPONSE REGULATOR PROTEIN 1"/>
    <property type="match status" value="1"/>
</dbReference>
<dbReference type="EMBL" id="LNQE01000208">
    <property type="protein sequence ID" value="KUG28538.1"/>
    <property type="molecule type" value="Genomic_DNA"/>
</dbReference>
<dbReference type="Pfam" id="PF00072">
    <property type="entry name" value="Response_reg"/>
    <property type="match status" value="1"/>
</dbReference>
<dbReference type="GO" id="GO:0000160">
    <property type="term" value="P:phosphorelay signal transduction system"/>
    <property type="evidence" value="ECO:0007669"/>
    <property type="project" value="InterPro"/>
</dbReference>
<gene>
    <name evidence="3" type="ORF">ASZ90_001584</name>
</gene>
<evidence type="ECO:0000313" key="3">
    <source>
        <dbReference type="EMBL" id="KUG28538.1"/>
    </source>
</evidence>
<dbReference type="InterPro" id="IPR011006">
    <property type="entry name" value="CheY-like_superfamily"/>
</dbReference>
<dbReference type="InterPro" id="IPR001789">
    <property type="entry name" value="Sig_transdc_resp-reg_receiver"/>
</dbReference>
<dbReference type="SUPFAM" id="SSF52172">
    <property type="entry name" value="CheY-like"/>
    <property type="match status" value="1"/>
</dbReference>
<sequence>MPTILIADDSMFQRFQTSKTAVAAGYDVLEAKDGQECLRIILEKRPEVLLLDLNMPALDGLAVMEQLAAEGAIPPRVYVLTADIQDTTRQRCLDLGAHDCINKPVDQAVLGNILAEARTSLG</sequence>
<dbReference type="PROSITE" id="PS50110">
    <property type="entry name" value="RESPONSE_REGULATORY"/>
    <property type="match status" value="1"/>
</dbReference>
<dbReference type="PANTHER" id="PTHR44591:SF24">
    <property type="entry name" value="PROTEIN-GLUTAMATE METHYLESTERASE_PROTEIN-GLUTAMINE GLUTAMINASE 1"/>
    <property type="match status" value="1"/>
</dbReference>
<protein>
    <submittedName>
        <fullName evidence="3">Chemotaxis protein chec--inhibitor of mcp methylation</fullName>
    </submittedName>
</protein>